<proteinExistence type="predicted"/>
<organism evidence="2">
    <name type="scientific">viral metagenome</name>
    <dbReference type="NCBI Taxonomy" id="1070528"/>
    <lineage>
        <taxon>unclassified sequences</taxon>
        <taxon>metagenomes</taxon>
        <taxon>organismal metagenomes</taxon>
    </lineage>
</organism>
<dbReference type="AlphaFoldDB" id="A0A6C0CV57"/>
<accession>A0A6C0CV57</accession>
<keyword evidence="1" id="KW-1133">Transmembrane helix</keyword>
<evidence type="ECO:0008006" key="3">
    <source>
        <dbReference type="Google" id="ProtNLM"/>
    </source>
</evidence>
<name>A0A6C0CV57_9ZZZZ</name>
<dbReference type="InterPro" id="IPR036188">
    <property type="entry name" value="FAD/NAD-bd_sf"/>
</dbReference>
<dbReference type="SUPFAM" id="SSF51971">
    <property type="entry name" value="Nucleotide-binding domain"/>
    <property type="match status" value="1"/>
</dbReference>
<keyword evidence="1" id="KW-0472">Membrane</keyword>
<dbReference type="Gene3D" id="3.50.50.60">
    <property type="entry name" value="FAD/NAD(P)-binding domain"/>
    <property type="match status" value="1"/>
</dbReference>
<sequence>MMYDYVIVGGGPTGITLATMLANTKHKTLLLESEHSLGGNWKIDWDQNTNQYMTEHSPKVLFSSNHYFFQLLNQIGATSHNNTHNIYGKFGNLNIVKSFLKHMSFMDTLKLTSVIMSYFLNPNGFKYYQSIKKWAHENHISEKGIGFLKVMAIISSNTYDKVCMGAFIEFAVIDPGIFFDLVYLNRPNDWIKQAYRYIFSHDNMNIILRTKITSIDDVQGIVRDESGNTYMGKNIILATPLQACYEIIQRSSRDLKSNWFKSMNSFKRFVDKSTYIGLGFQLHFTEKVTIPSEWCWSCFNDWTVIILEKSIEQDMLSRDPKVKCVWSCVVVDLDTKSKRINKTANECDTMDEIIEESIDQINKQRQIPIPKPYKTTYHHNIVRKNNKWDTINSSYANAVGRVPYQGKKVKNVFMVGPHNLGSLTTIEHAIKSAVIFGNNKRLNHIFKVRSYTLLFVFLSIIMAYISVYLVAHKM</sequence>
<evidence type="ECO:0000313" key="2">
    <source>
        <dbReference type="EMBL" id="QHT07589.1"/>
    </source>
</evidence>
<reference evidence="2" key="1">
    <citation type="journal article" date="2020" name="Nature">
        <title>Giant virus diversity and host interactions through global metagenomics.</title>
        <authorList>
            <person name="Schulz F."/>
            <person name="Roux S."/>
            <person name="Paez-Espino D."/>
            <person name="Jungbluth S."/>
            <person name="Walsh D.A."/>
            <person name="Denef V.J."/>
            <person name="McMahon K.D."/>
            <person name="Konstantinidis K.T."/>
            <person name="Eloe-Fadrosh E.A."/>
            <person name="Kyrpides N.C."/>
            <person name="Woyke T."/>
        </authorList>
    </citation>
    <scope>NUCLEOTIDE SEQUENCE</scope>
    <source>
        <strain evidence="2">GVMAG-M-3300021964-36</strain>
    </source>
</reference>
<evidence type="ECO:0000256" key="1">
    <source>
        <dbReference type="SAM" id="Phobius"/>
    </source>
</evidence>
<dbReference type="EMBL" id="MN739483">
    <property type="protein sequence ID" value="QHT07589.1"/>
    <property type="molecule type" value="Genomic_DNA"/>
</dbReference>
<dbReference type="Pfam" id="PF13450">
    <property type="entry name" value="NAD_binding_8"/>
    <property type="match status" value="1"/>
</dbReference>
<feature type="transmembrane region" description="Helical" evidence="1">
    <location>
        <begin position="451"/>
        <end position="471"/>
    </location>
</feature>
<protein>
    <recommendedName>
        <fullName evidence="3">Amine oxidase domain-containing protein</fullName>
    </recommendedName>
</protein>
<keyword evidence="1" id="KW-0812">Transmembrane</keyword>